<keyword evidence="2" id="KW-1003">Cell membrane</keyword>
<keyword evidence="3 6" id="KW-0812">Transmembrane</keyword>
<dbReference type="PANTHER" id="PTHR43370:SF1">
    <property type="entry name" value="GUANOSINE ABC TRANSPORTER PERMEASE PROTEIN NUPQ"/>
    <property type="match status" value="1"/>
</dbReference>
<evidence type="ECO:0000256" key="6">
    <source>
        <dbReference type="SAM" id="Phobius"/>
    </source>
</evidence>
<evidence type="ECO:0000256" key="1">
    <source>
        <dbReference type="ARBA" id="ARBA00004651"/>
    </source>
</evidence>
<keyword evidence="4 6" id="KW-1133">Transmembrane helix</keyword>
<evidence type="ECO:0000256" key="2">
    <source>
        <dbReference type="ARBA" id="ARBA00022475"/>
    </source>
</evidence>
<organism evidence="7 8">
    <name type="scientific">Nocardia panacis</name>
    <dbReference type="NCBI Taxonomy" id="2340916"/>
    <lineage>
        <taxon>Bacteria</taxon>
        <taxon>Bacillati</taxon>
        <taxon>Actinomycetota</taxon>
        <taxon>Actinomycetes</taxon>
        <taxon>Mycobacteriales</taxon>
        <taxon>Nocardiaceae</taxon>
        <taxon>Nocardia</taxon>
    </lineage>
</organism>
<proteinExistence type="predicted"/>
<dbReference type="CDD" id="cd06580">
    <property type="entry name" value="TM_PBP1_transp_TpRbsC_like"/>
    <property type="match status" value="1"/>
</dbReference>
<name>A0A3A4KMA4_9NOCA</name>
<keyword evidence="8" id="KW-1185">Reference proteome</keyword>
<feature type="transmembrane region" description="Helical" evidence="6">
    <location>
        <begin position="345"/>
        <end position="370"/>
    </location>
</feature>
<feature type="transmembrane region" description="Helical" evidence="6">
    <location>
        <begin position="263"/>
        <end position="280"/>
    </location>
</feature>
<feature type="transmembrane region" description="Helical" evidence="6">
    <location>
        <begin position="203"/>
        <end position="221"/>
    </location>
</feature>
<dbReference type="RefSeq" id="WP_120042040.1">
    <property type="nucleotide sequence ID" value="NZ_QZFU01000019.1"/>
</dbReference>
<feature type="transmembrane region" description="Helical" evidence="6">
    <location>
        <begin position="312"/>
        <end position="333"/>
    </location>
</feature>
<dbReference type="InterPro" id="IPR001851">
    <property type="entry name" value="ABC_transp_permease"/>
</dbReference>
<comment type="caution">
    <text evidence="7">The sequence shown here is derived from an EMBL/GenBank/DDBJ whole genome shotgun (WGS) entry which is preliminary data.</text>
</comment>
<evidence type="ECO:0000313" key="7">
    <source>
        <dbReference type="EMBL" id="RJO75166.1"/>
    </source>
</evidence>
<dbReference type="Pfam" id="PF02653">
    <property type="entry name" value="BPD_transp_2"/>
    <property type="match status" value="1"/>
</dbReference>
<feature type="transmembrane region" description="Helical" evidence="6">
    <location>
        <begin position="124"/>
        <end position="142"/>
    </location>
</feature>
<dbReference type="OrthoDB" id="9792579at2"/>
<feature type="transmembrane region" description="Helical" evidence="6">
    <location>
        <begin position="66"/>
        <end position="83"/>
    </location>
</feature>
<sequence length="422" mass="43733">MAVYMREKLESPEHRRRRVRLGVLLVVLALVAVVLACTTKSGDVAFRLSGPDGGGPGDVHVPARPAGLVLALVTVAIAAAHLWRGLASRWAAALFTLFGIAFVVTFICWAAAGKLFPLTNQIQGTLALSTPLILGALAGVLCERAGVINIAIEGHLLAGACAAALVATVSGSFVVGVLAAVVAGVFMAWLLAVFSIRYLVNQIVLGVVLVVFATGVTGYLFDQVIALPNGSARFNSPGTMQPLAIPGLSSIPVLGPTIFRQTPLVYAMVAAVALIAFALYRTRWGLRVRAVGEHPRAAATVGIGVLRTRYQAVLLAGAVAGLGGAYFTIGSTGGFVKEMTAGNGFIALAAVIMGRWHPLGAACAALFFGFTKALQGQLQVLATPIPTEVLQMTPYLLTVIAVAGAVGQVRPPRADGEPYVPE</sequence>
<accession>A0A3A4KMA4</accession>
<evidence type="ECO:0000313" key="8">
    <source>
        <dbReference type="Proteomes" id="UP000266677"/>
    </source>
</evidence>
<dbReference type="EMBL" id="QZFU01000019">
    <property type="protein sequence ID" value="RJO75166.1"/>
    <property type="molecule type" value="Genomic_DNA"/>
</dbReference>
<protein>
    <submittedName>
        <fullName evidence="7">ABC transporter permease</fullName>
    </submittedName>
</protein>
<evidence type="ECO:0000256" key="4">
    <source>
        <dbReference type="ARBA" id="ARBA00022989"/>
    </source>
</evidence>
<dbReference type="GO" id="GO:0005886">
    <property type="term" value="C:plasma membrane"/>
    <property type="evidence" value="ECO:0007669"/>
    <property type="project" value="UniProtKB-SubCell"/>
</dbReference>
<feature type="transmembrane region" description="Helical" evidence="6">
    <location>
        <begin position="147"/>
        <end position="167"/>
    </location>
</feature>
<dbReference type="Proteomes" id="UP000266677">
    <property type="component" value="Unassembled WGS sequence"/>
</dbReference>
<dbReference type="AlphaFoldDB" id="A0A3A4KMA4"/>
<evidence type="ECO:0000256" key="3">
    <source>
        <dbReference type="ARBA" id="ARBA00022692"/>
    </source>
</evidence>
<evidence type="ECO:0000256" key="5">
    <source>
        <dbReference type="ARBA" id="ARBA00023136"/>
    </source>
</evidence>
<keyword evidence="5 6" id="KW-0472">Membrane</keyword>
<feature type="transmembrane region" description="Helical" evidence="6">
    <location>
        <begin position="173"/>
        <end position="196"/>
    </location>
</feature>
<gene>
    <name evidence="7" type="ORF">D5S18_17525</name>
</gene>
<feature type="transmembrane region" description="Helical" evidence="6">
    <location>
        <begin position="90"/>
        <end position="112"/>
    </location>
</feature>
<reference evidence="7 8" key="1">
    <citation type="submission" date="2018-09" db="EMBL/GenBank/DDBJ databases">
        <title>YIM PH21274 draft genome.</title>
        <authorList>
            <person name="Miao C."/>
        </authorList>
    </citation>
    <scope>NUCLEOTIDE SEQUENCE [LARGE SCALE GENOMIC DNA]</scope>
    <source>
        <strain evidence="7 8">YIM PH 21724</strain>
    </source>
</reference>
<dbReference type="GO" id="GO:0022857">
    <property type="term" value="F:transmembrane transporter activity"/>
    <property type="evidence" value="ECO:0007669"/>
    <property type="project" value="InterPro"/>
</dbReference>
<comment type="subcellular location">
    <subcellularLocation>
        <location evidence="1">Cell membrane</location>
        <topology evidence="1">Multi-pass membrane protein</topology>
    </subcellularLocation>
</comment>
<dbReference type="PANTHER" id="PTHR43370">
    <property type="entry name" value="SUGAR ABC TRANSPORTER INTEGRAL MEMBRANE PROTEIN-RELATED"/>
    <property type="match status" value="1"/>
</dbReference>